<protein>
    <submittedName>
        <fullName evidence="2">Uncharacterized protein</fullName>
    </submittedName>
</protein>
<dbReference type="EMBL" id="RKHJ01000001">
    <property type="protein sequence ID" value="ROR64896.1"/>
    <property type="molecule type" value="Genomic_DNA"/>
</dbReference>
<gene>
    <name evidence="2" type="ORF">EDD26_0248</name>
</gene>
<dbReference type="Proteomes" id="UP000275456">
    <property type="component" value="Unassembled WGS sequence"/>
</dbReference>
<feature type="coiled-coil region" evidence="1">
    <location>
        <begin position="11"/>
        <end position="52"/>
    </location>
</feature>
<dbReference type="RefSeq" id="WP_123696049.1">
    <property type="nucleotide sequence ID" value="NZ_RKHJ01000001.1"/>
</dbReference>
<proteinExistence type="predicted"/>
<sequence length="81" mass="9398">MDANAPDQPELERLRSELSRLERERATEVAELRSARHRIMELEAQLAASRDRLPDPRAMAVRAKRVARRGVGSLLRRLRNR</sequence>
<name>A0A3N2APJ5_9MICO</name>
<keyword evidence="1" id="KW-0175">Coiled coil</keyword>
<dbReference type="AlphaFoldDB" id="A0A3N2APJ5"/>
<evidence type="ECO:0000313" key="3">
    <source>
        <dbReference type="Proteomes" id="UP000275456"/>
    </source>
</evidence>
<keyword evidence="3" id="KW-1185">Reference proteome</keyword>
<evidence type="ECO:0000313" key="2">
    <source>
        <dbReference type="EMBL" id="ROR64896.1"/>
    </source>
</evidence>
<evidence type="ECO:0000256" key="1">
    <source>
        <dbReference type="SAM" id="Coils"/>
    </source>
</evidence>
<accession>A0A3N2APJ5</accession>
<organism evidence="2 3">
    <name type="scientific">Agrococcus jenensis</name>
    <dbReference type="NCBI Taxonomy" id="46353"/>
    <lineage>
        <taxon>Bacteria</taxon>
        <taxon>Bacillati</taxon>
        <taxon>Actinomycetota</taxon>
        <taxon>Actinomycetes</taxon>
        <taxon>Micrococcales</taxon>
        <taxon>Microbacteriaceae</taxon>
        <taxon>Agrococcus</taxon>
    </lineage>
</organism>
<reference evidence="2 3" key="1">
    <citation type="submission" date="2018-11" db="EMBL/GenBank/DDBJ databases">
        <title>Sequencing the genomes of 1000 actinobacteria strains.</title>
        <authorList>
            <person name="Klenk H.-P."/>
        </authorList>
    </citation>
    <scope>NUCLEOTIDE SEQUENCE [LARGE SCALE GENOMIC DNA]</scope>
    <source>
        <strain evidence="2 3">DSM 9580</strain>
    </source>
</reference>
<comment type="caution">
    <text evidence="2">The sequence shown here is derived from an EMBL/GenBank/DDBJ whole genome shotgun (WGS) entry which is preliminary data.</text>
</comment>